<proteinExistence type="inferred from homology"/>
<dbReference type="AlphaFoldDB" id="A0A4R7ZZW7"/>
<dbReference type="GO" id="GO:0045429">
    <property type="term" value="P:positive regulation of nitric oxide biosynthetic process"/>
    <property type="evidence" value="ECO:0007669"/>
    <property type="project" value="TreeGrafter"/>
</dbReference>
<dbReference type="OrthoDB" id="3196313at2"/>
<dbReference type="PANTHER" id="PTHR12737:SF9">
    <property type="entry name" value="DIMETHYLARGININASE"/>
    <property type="match status" value="1"/>
</dbReference>
<dbReference type="Proteomes" id="UP000295447">
    <property type="component" value="Unassembled WGS sequence"/>
</dbReference>
<keyword evidence="2" id="KW-0378">Hydrolase</keyword>
<protein>
    <submittedName>
        <fullName evidence="4">Dimethylargininase</fullName>
    </submittedName>
</protein>
<dbReference type="GO" id="GO:0016597">
    <property type="term" value="F:amino acid binding"/>
    <property type="evidence" value="ECO:0007669"/>
    <property type="project" value="TreeGrafter"/>
</dbReference>
<keyword evidence="5" id="KW-1185">Reference proteome</keyword>
<dbReference type="NCBIfam" id="NF045660">
    <property type="entry name" value="DiMthArgaseDdahStm"/>
    <property type="match status" value="1"/>
</dbReference>
<evidence type="ECO:0000256" key="2">
    <source>
        <dbReference type="ARBA" id="ARBA00022801"/>
    </source>
</evidence>
<evidence type="ECO:0000313" key="4">
    <source>
        <dbReference type="EMBL" id="TDW22528.1"/>
    </source>
</evidence>
<name>A0A4R7ZZW7_9ACTN</name>
<dbReference type="EMBL" id="SODF01000001">
    <property type="protein sequence ID" value="TDW22528.1"/>
    <property type="molecule type" value="Genomic_DNA"/>
</dbReference>
<accession>A0A4R7ZZW7</accession>
<gene>
    <name evidence="4" type="ORF">EV650_1365</name>
</gene>
<feature type="active site" description="Nucleophile" evidence="3">
    <location>
        <position position="244"/>
    </location>
</feature>
<dbReference type="RefSeq" id="WP_134116448.1">
    <property type="nucleotide sequence ID" value="NZ_SODF01000001.1"/>
</dbReference>
<dbReference type="FunFam" id="3.75.10.10:FF:000004">
    <property type="entry name" value="N(G),N(G)-dimethylarginine dimethylaminohydrolase 1"/>
    <property type="match status" value="1"/>
</dbReference>
<organism evidence="4 5">
    <name type="scientific">Kribbella kalugense</name>
    <dbReference type="NCBI Taxonomy" id="2512221"/>
    <lineage>
        <taxon>Bacteria</taxon>
        <taxon>Bacillati</taxon>
        <taxon>Actinomycetota</taxon>
        <taxon>Actinomycetes</taxon>
        <taxon>Propionibacteriales</taxon>
        <taxon>Kribbellaceae</taxon>
        <taxon>Kribbella</taxon>
    </lineage>
</organism>
<dbReference type="GO" id="GO:0000052">
    <property type="term" value="P:citrulline metabolic process"/>
    <property type="evidence" value="ECO:0007669"/>
    <property type="project" value="TreeGrafter"/>
</dbReference>
<dbReference type="GO" id="GO:0016403">
    <property type="term" value="F:dimethylargininase activity"/>
    <property type="evidence" value="ECO:0007669"/>
    <property type="project" value="TreeGrafter"/>
</dbReference>
<reference evidence="4 5" key="1">
    <citation type="submission" date="2019-03" db="EMBL/GenBank/DDBJ databases">
        <title>Genomic Encyclopedia of Type Strains, Phase III (KMG-III): the genomes of soil and plant-associated and newly described type strains.</title>
        <authorList>
            <person name="Whitman W."/>
        </authorList>
    </citation>
    <scope>NUCLEOTIDE SEQUENCE [LARGE SCALE GENOMIC DNA]</scope>
    <source>
        <strain evidence="4 5">VKM Ac-2570</strain>
    </source>
</reference>
<feature type="active site" description="Proton donor" evidence="3">
    <location>
        <position position="159"/>
    </location>
</feature>
<dbReference type="InterPro" id="IPR033199">
    <property type="entry name" value="DDAH-like"/>
</dbReference>
<dbReference type="Gene3D" id="3.75.10.10">
    <property type="entry name" value="L-arginine/glycine Amidinotransferase, Chain A"/>
    <property type="match status" value="1"/>
</dbReference>
<dbReference type="PANTHER" id="PTHR12737">
    <property type="entry name" value="DIMETHYLARGININE DIMETHYLAMINOHYDROLASE"/>
    <property type="match status" value="1"/>
</dbReference>
<dbReference type="Pfam" id="PF02274">
    <property type="entry name" value="ADI"/>
    <property type="match status" value="1"/>
</dbReference>
<evidence type="ECO:0000313" key="5">
    <source>
        <dbReference type="Proteomes" id="UP000295447"/>
    </source>
</evidence>
<comment type="caution">
    <text evidence="4">The sequence shown here is derived from an EMBL/GenBank/DDBJ whole genome shotgun (WGS) entry which is preliminary data.</text>
</comment>
<dbReference type="GO" id="GO:0006525">
    <property type="term" value="P:arginine metabolic process"/>
    <property type="evidence" value="ECO:0007669"/>
    <property type="project" value="TreeGrafter"/>
</dbReference>
<sequence>MPTALIRRPSPRLAEGLVTHIERQPVDVELALQQWQEYVDALHGTGWTTVEVPAIDECPDSVFVEDTMVVYGDVAVIARAGADERRPEAAAAEETVAAQGYRIVRITEPGTLDGGDVLKIGSTIYVGQGGRTNAAGIEQLREAFKSADVRAVPVQKVLHLKSAVTALPDGTVIGYEPLVDDSEAFDSFRPVPEESGAHVVLLGADRLLMAGSAPRSAELFAELGYTPVVVDISEFEKLEGCVTCLSVRLRR</sequence>
<evidence type="ECO:0000256" key="1">
    <source>
        <dbReference type="ARBA" id="ARBA00008532"/>
    </source>
</evidence>
<comment type="similarity">
    <text evidence="1">Belongs to the DDAH family.</text>
</comment>
<dbReference type="SUPFAM" id="SSF55909">
    <property type="entry name" value="Pentein"/>
    <property type="match status" value="1"/>
</dbReference>
<evidence type="ECO:0000256" key="3">
    <source>
        <dbReference type="PIRSR" id="PIRSR633199-1"/>
    </source>
</evidence>